<dbReference type="EnsemblPlants" id="Pp3c16_15040V3.1">
    <property type="protein sequence ID" value="Pp3c16_15040V3.1"/>
    <property type="gene ID" value="Pp3c16_15040"/>
</dbReference>
<dbReference type="KEGG" id="ppp:112293603"/>
<reference evidence="2 4" key="1">
    <citation type="journal article" date="2008" name="Science">
        <title>The Physcomitrella genome reveals evolutionary insights into the conquest of land by plants.</title>
        <authorList>
            <person name="Rensing S."/>
            <person name="Lang D."/>
            <person name="Zimmer A."/>
            <person name="Terry A."/>
            <person name="Salamov A."/>
            <person name="Shapiro H."/>
            <person name="Nishiyama T."/>
            <person name="Perroud P.-F."/>
            <person name="Lindquist E."/>
            <person name="Kamisugi Y."/>
            <person name="Tanahashi T."/>
            <person name="Sakakibara K."/>
            <person name="Fujita T."/>
            <person name="Oishi K."/>
            <person name="Shin-I T."/>
            <person name="Kuroki Y."/>
            <person name="Toyoda A."/>
            <person name="Suzuki Y."/>
            <person name="Hashimoto A."/>
            <person name="Yamaguchi K."/>
            <person name="Sugano A."/>
            <person name="Kohara Y."/>
            <person name="Fujiyama A."/>
            <person name="Anterola A."/>
            <person name="Aoki S."/>
            <person name="Ashton N."/>
            <person name="Barbazuk W.B."/>
            <person name="Barker E."/>
            <person name="Bennetzen J."/>
            <person name="Bezanilla M."/>
            <person name="Blankenship R."/>
            <person name="Cho S.H."/>
            <person name="Dutcher S."/>
            <person name="Estelle M."/>
            <person name="Fawcett J.A."/>
            <person name="Gundlach H."/>
            <person name="Hanada K."/>
            <person name="Heyl A."/>
            <person name="Hicks K.A."/>
            <person name="Hugh J."/>
            <person name="Lohr M."/>
            <person name="Mayer K."/>
            <person name="Melkozernov A."/>
            <person name="Murata T."/>
            <person name="Nelson D."/>
            <person name="Pils B."/>
            <person name="Prigge M."/>
            <person name="Reiss B."/>
            <person name="Renner T."/>
            <person name="Rombauts S."/>
            <person name="Rushton P."/>
            <person name="Sanderfoot A."/>
            <person name="Schween G."/>
            <person name="Shiu S.-H."/>
            <person name="Stueber K."/>
            <person name="Theodoulou F.L."/>
            <person name="Tu H."/>
            <person name="Van de Peer Y."/>
            <person name="Verrier P.J."/>
            <person name="Waters E."/>
            <person name="Wood A."/>
            <person name="Yang L."/>
            <person name="Cove D."/>
            <person name="Cuming A."/>
            <person name="Hasebe M."/>
            <person name="Lucas S."/>
            <person name="Mishler D.B."/>
            <person name="Reski R."/>
            <person name="Grigoriev I."/>
            <person name="Quatrano R.S."/>
            <person name="Boore J.L."/>
        </authorList>
    </citation>
    <scope>NUCLEOTIDE SEQUENCE [LARGE SCALE GENOMIC DNA]</scope>
    <source>
        <strain evidence="3 4">cv. Gransden 2004</strain>
    </source>
</reference>
<feature type="region of interest" description="Disordered" evidence="1">
    <location>
        <begin position="281"/>
        <end position="315"/>
    </location>
</feature>
<dbReference type="EnsemblPlants" id="Pp3c16_15040V3.4">
    <property type="protein sequence ID" value="Pp3c16_15040V3.4"/>
    <property type="gene ID" value="Pp3c16_15040"/>
</dbReference>
<dbReference type="Gramene" id="Pp3c16_15040V3.2">
    <property type="protein sequence ID" value="Pp3c16_15040V3.2"/>
    <property type="gene ID" value="Pp3c16_15040"/>
</dbReference>
<sequence length="1024" mass="111469">MARYNGPAAMDMRQHLSTNHTPHPSQQYGSQKSFGGYAGSATLIPPSQSQSMPPKALINGGQVSADEWPGTTIAGVGTPSTQQALVLQSPRGQGSSEQGALQSKQHFVYEGRVASGSQVLQAIGSNQYQAALSTSQLSGGSEGVKQDAFQSYFNEVAQDVTPRSPQVRVCYPQGDVQPMDITAVKSEYPDLKRVKREYTLIEGERGEYTQGSLNPAVLLRSSQESPHQEGSFQAPASSDQLSGLDRAPTSSQHSGLEGDIKPNYGVPHELVVKSESGNYQSAEISSPCSTYTTGQASVSQSSQEHGQQSQNHTHTNLQGAQQFMQQNNFQGHQSLQPLRNVGSMQAGNFQGVLQSVGGVSQQPNSVGQSNANHLAQLQRSPSQQSIMQMSSVSQLSPLQSQQVQAQALAQGMLEAHAQSANQHTTLQHAVASQRGIVQARHAQGVSPQQQLLLYSGQQQQFQSGQAQALQMTNGLPLAGAAQQMISRMQPAVQNQLLQRLKLGNRHLIQGPVLGLGNFKGGNLDNKYRIRMPPRAASKCYHIIMLYIHEQRKRLPDNNIAFWHKLVHTFFEPGALKRWCLGSYNTSPVGRHAQGLFPMEFWFCNLCGVQPGRGFESCTDVLPRLFKIKYDSGLVDELLFLDLAEEYVMPSGKMVLEYSGAVHESVFAELRVIRYGTLRVTFSSSYKIQAWEFCTKTHEEVVPSKNLQEQAQLLNNLVAEAEQEDINKSVENLTKHCNAFMTSAKQLAVQLDAPMVNDLGFSKRYVRCLQISEVVNSMKDLISFERNTRLGPLQSLAEFPSARKLQQQGLLTNLPNQPSLTHVINYFIQGTPRQPLASFQQGLVTRHSGGQVILPNGQQGASQLRGHQLSQLQPGAVAQAHRVPNMSEMVQFSNHLQSQLRGQIDARNFGLTQAGHAYSNQMQPPGPLHLSGSRQAHSGNSAPTNELPGQLQTQMNSSGLVQPQIHSSAHSLSGSPGGNAHSFSRSQINLQLSHAQALSQLQGPSSTNPVSASVLNGDHASTDVN</sequence>
<dbReference type="Gramene" id="Pp3c16_15040V3.4">
    <property type="protein sequence ID" value="Pp3c16_15040V3.4"/>
    <property type="gene ID" value="Pp3c16_15040"/>
</dbReference>
<proteinExistence type="predicted"/>
<dbReference type="GO" id="GO:0005634">
    <property type="term" value="C:nucleus"/>
    <property type="evidence" value="ECO:0000318"/>
    <property type="project" value="GO_Central"/>
</dbReference>
<feature type="compositionally biased region" description="Polar residues" evidence="1">
    <location>
        <begin position="949"/>
        <end position="973"/>
    </location>
</feature>
<dbReference type="RefSeq" id="XP_024399004.1">
    <property type="nucleotide sequence ID" value="XM_024543236.2"/>
</dbReference>
<dbReference type="InterPro" id="IPR029005">
    <property type="entry name" value="LIM-bd/SEUSS"/>
</dbReference>
<feature type="compositionally biased region" description="Polar residues" evidence="1">
    <location>
        <begin position="931"/>
        <end position="943"/>
    </location>
</feature>
<reference evidence="2 4" key="2">
    <citation type="journal article" date="2018" name="Plant J.">
        <title>The Physcomitrella patens chromosome-scale assembly reveals moss genome structure and evolution.</title>
        <authorList>
            <person name="Lang D."/>
            <person name="Ullrich K.K."/>
            <person name="Murat F."/>
            <person name="Fuchs J."/>
            <person name="Jenkins J."/>
            <person name="Haas F.B."/>
            <person name="Piednoel M."/>
            <person name="Gundlach H."/>
            <person name="Van Bel M."/>
            <person name="Meyberg R."/>
            <person name="Vives C."/>
            <person name="Morata J."/>
            <person name="Symeonidi A."/>
            <person name="Hiss M."/>
            <person name="Muchero W."/>
            <person name="Kamisugi Y."/>
            <person name="Saleh O."/>
            <person name="Blanc G."/>
            <person name="Decker E.L."/>
            <person name="van Gessel N."/>
            <person name="Grimwood J."/>
            <person name="Hayes R.D."/>
            <person name="Graham S.W."/>
            <person name="Gunter L.E."/>
            <person name="McDaniel S.F."/>
            <person name="Hoernstein S.N.W."/>
            <person name="Larsson A."/>
            <person name="Li F.W."/>
            <person name="Perroud P.F."/>
            <person name="Phillips J."/>
            <person name="Ranjan P."/>
            <person name="Rokshar D.S."/>
            <person name="Rothfels C.J."/>
            <person name="Schneider L."/>
            <person name="Shu S."/>
            <person name="Stevenson D.W."/>
            <person name="Thummler F."/>
            <person name="Tillich M."/>
            <person name="Villarreal Aguilar J.C."/>
            <person name="Widiez T."/>
            <person name="Wong G.K."/>
            <person name="Wymore A."/>
            <person name="Zhang Y."/>
            <person name="Zimmer A.D."/>
            <person name="Quatrano R.S."/>
            <person name="Mayer K.F.X."/>
            <person name="Goodstein D."/>
            <person name="Casacuberta J.M."/>
            <person name="Vandepoele K."/>
            <person name="Reski R."/>
            <person name="Cuming A.C."/>
            <person name="Tuskan G.A."/>
            <person name="Maumus F."/>
            <person name="Salse J."/>
            <person name="Schmutz J."/>
            <person name="Rensing S.A."/>
        </authorList>
    </citation>
    <scope>NUCLEOTIDE SEQUENCE [LARGE SCALE GENOMIC DNA]</scope>
    <source>
        <strain evidence="3 4">cv. Gransden 2004</strain>
    </source>
</reference>
<dbReference type="GeneID" id="112293603"/>
<dbReference type="GO" id="GO:0003712">
    <property type="term" value="F:transcription coregulator activity"/>
    <property type="evidence" value="ECO:0000318"/>
    <property type="project" value="GO_Central"/>
</dbReference>
<feature type="region of interest" description="Disordered" evidence="1">
    <location>
        <begin position="916"/>
        <end position="982"/>
    </location>
</feature>
<evidence type="ECO:0000256" key="1">
    <source>
        <dbReference type="SAM" id="MobiDB-lite"/>
    </source>
</evidence>
<feature type="compositionally biased region" description="Polar residues" evidence="1">
    <location>
        <begin position="15"/>
        <end position="33"/>
    </location>
</feature>
<feature type="region of interest" description="Disordered" evidence="1">
    <location>
        <begin position="222"/>
        <end position="263"/>
    </location>
</feature>
<dbReference type="AlphaFoldDB" id="A0A2K1J8Q4"/>
<organism evidence="2">
    <name type="scientific">Physcomitrium patens</name>
    <name type="common">Spreading-leaved earth moss</name>
    <name type="synonym">Physcomitrella patens</name>
    <dbReference type="NCBI Taxonomy" id="3218"/>
    <lineage>
        <taxon>Eukaryota</taxon>
        <taxon>Viridiplantae</taxon>
        <taxon>Streptophyta</taxon>
        <taxon>Embryophyta</taxon>
        <taxon>Bryophyta</taxon>
        <taxon>Bryophytina</taxon>
        <taxon>Bryopsida</taxon>
        <taxon>Funariidae</taxon>
        <taxon>Funariales</taxon>
        <taxon>Funariaceae</taxon>
        <taxon>Physcomitrium</taxon>
    </lineage>
</organism>
<dbReference type="PaxDb" id="3218-PP1S15_45V6.1"/>
<dbReference type="OrthoDB" id="1921528at2759"/>
<dbReference type="Gramene" id="Pp3c16_15040V3.1">
    <property type="protein sequence ID" value="Pp3c16_15040V3.1"/>
    <property type="gene ID" value="Pp3c16_15040"/>
</dbReference>
<gene>
    <name evidence="3" type="primary">LOC112293603</name>
    <name evidence="2" type="ORF">PHYPA_020997</name>
</gene>
<accession>A0A2K1J8Q4</accession>
<evidence type="ECO:0000313" key="3">
    <source>
        <dbReference type="EnsemblPlants" id="Pp3c16_15040V3.1"/>
    </source>
</evidence>
<feature type="region of interest" description="Disordered" evidence="1">
    <location>
        <begin position="1"/>
        <end position="77"/>
    </location>
</feature>
<feature type="compositionally biased region" description="Polar residues" evidence="1">
    <location>
        <begin position="222"/>
        <end position="241"/>
    </location>
</feature>
<feature type="compositionally biased region" description="Polar residues" evidence="1">
    <location>
        <begin position="281"/>
        <end position="296"/>
    </location>
</feature>
<dbReference type="EnsemblPlants" id="Pp3c16_15040V3.2">
    <property type="protein sequence ID" value="Pp3c16_15040V3.2"/>
    <property type="gene ID" value="Pp3c16_15040"/>
</dbReference>
<dbReference type="Pfam" id="PF01803">
    <property type="entry name" value="LIM_bind"/>
    <property type="match status" value="1"/>
</dbReference>
<feature type="region of interest" description="Disordered" evidence="1">
    <location>
        <begin position="996"/>
        <end position="1024"/>
    </location>
</feature>
<evidence type="ECO:0000313" key="4">
    <source>
        <dbReference type="Proteomes" id="UP000006727"/>
    </source>
</evidence>
<evidence type="ECO:0000313" key="2">
    <source>
        <dbReference type="EMBL" id="PNR37887.1"/>
    </source>
</evidence>
<name>A0A2K1J8Q4_PHYPA</name>
<evidence type="ECO:0008006" key="5">
    <source>
        <dbReference type="Google" id="ProtNLM"/>
    </source>
</evidence>
<feature type="compositionally biased region" description="Polar residues" evidence="1">
    <location>
        <begin position="1002"/>
        <end position="1013"/>
    </location>
</feature>
<feature type="compositionally biased region" description="Low complexity" evidence="1">
    <location>
        <begin position="297"/>
        <end position="310"/>
    </location>
</feature>
<protein>
    <recommendedName>
        <fullName evidence="5">Transcriptional regulator SLK2</fullName>
    </recommendedName>
</protein>
<reference evidence="3" key="3">
    <citation type="submission" date="2020-12" db="UniProtKB">
        <authorList>
            <consortium name="EnsemblPlants"/>
        </authorList>
    </citation>
    <scope>IDENTIFICATION</scope>
</reference>
<dbReference type="Proteomes" id="UP000006727">
    <property type="component" value="Chromosome 16"/>
</dbReference>
<dbReference type="EMBL" id="ABEU02000016">
    <property type="protein sequence ID" value="PNR37887.1"/>
    <property type="molecule type" value="Genomic_DNA"/>
</dbReference>
<keyword evidence="4" id="KW-1185">Reference proteome</keyword>
<dbReference type="GO" id="GO:0045944">
    <property type="term" value="P:positive regulation of transcription by RNA polymerase II"/>
    <property type="evidence" value="ECO:0000318"/>
    <property type="project" value="GO_Central"/>
</dbReference>
<dbReference type="GO" id="GO:0005667">
    <property type="term" value="C:transcription regulator complex"/>
    <property type="evidence" value="ECO:0000318"/>
    <property type="project" value="GO_Central"/>
</dbReference>
<dbReference type="PANTHER" id="PTHR10378">
    <property type="entry name" value="LIM DOMAIN-BINDING PROTEIN"/>
    <property type="match status" value="1"/>
</dbReference>
<dbReference type="GO" id="GO:0000122">
    <property type="term" value="P:negative regulation of transcription by RNA polymerase II"/>
    <property type="evidence" value="ECO:0000318"/>
    <property type="project" value="GO_Central"/>
</dbReference>